<keyword evidence="4" id="KW-0812">Transmembrane</keyword>
<evidence type="ECO:0000256" key="3">
    <source>
        <dbReference type="ARBA" id="ARBA00022448"/>
    </source>
</evidence>
<evidence type="ECO:0000313" key="11">
    <source>
        <dbReference type="Proteomes" id="UP000660262"/>
    </source>
</evidence>
<dbReference type="Proteomes" id="UP000660262">
    <property type="component" value="Unassembled WGS sequence"/>
</dbReference>
<keyword evidence="11" id="KW-1185">Reference proteome</keyword>
<evidence type="ECO:0000256" key="7">
    <source>
        <dbReference type="ARBA" id="ARBA00022989"/>
    </source>
</evidence>
<gene>
    <name evidence="10" type="ORF">PPROV_000111000</name>
</gene>
<dbReference type="GO" id="GO:0005742">
    <property type="term" value="C:mitochondrial outer membrane translocase complex"/>
    <property type="evidence" value="ECO:0007669"/>
    <property type="project" value="InterPro"/>
</dbReference>
<comment type="similarity">
    <text evidence="2">Belongs to the Tom7 family.</text>
</comment>
<sequence length="200" mass="22143">MLVVSSSRPRRLLAMSSRRCRRTTQVRATHVPGLKMKDNGVDDDGIAALLVKYASREPYCILTSRSHPSTIVPLTSEDLRRPAQLASDIARLLQCHKQRKWCSAYLVSEVVSASLTAYSSALNNSAINDDHSHFTTAVMISDRTKLVAKLVAKLKDIDAYLDTAWTYAKPALHWGFIPLVIIIGMQTEPKPSLAQLLGPM</sequence>
<dbReference type="EMBL" id="BNJQ01000003">
    <property type="protein sequence ID" value="GHP02353.1"/>
    <property type="molecule type" value="Genomic_DNA"/>
</dbReference>
<accession>A0A830H7R7</accession>
<dbReference type="PANTHER" id="PTHR34944">
    <property type="entry name" value="MITOCHONDRIAL IMPORT RECEPTOR SUBUNIT TOM7"/>
    <property type="match status" value="1"/>
</dbReference>
<keyword evidence="3" id="KW-0813">Transport</keyword>
<evidence type="ECO:0008006" key="12">
    <source>
        <dbReference type="Google" id="ProtNLM"/>
    </source>
</evidence>
<evidence type="ECO:0000256" key="1">
    <source>
        <dbReference type="ARBA" id="ARBA00004572"/>
    </source>
</evidence>
<evidence type="ECO:0000256" key="5">
    <source>
        <dbReference type="ARBA" id="ARBA00022787"/>
    </source>
</evidence>
<keyword evidence="9" id="KW-0472">Membrane</keyword>
<evidence type="ECO:0000256" key="2">
    <source>
        <dbReference type="ARBA" id="ARBA00010917"/>
    </source>
</evidence>
<comment type="caution">
    <text evidence="10">The sequence shown here is derived from an EMBL/GenBank/DDBJ whole genome shotgun (WGS) entry which is preliminary data.</text>
</comment>
<dbReference type="AlphaFoldDB" id="A0A830H7R7"/>
<evidence type="ECO:0000313" key="10">
    <source>
        <dbReference type="EMBL" id="GHP02353.1"/>
    </source>
</evidence>
<keyword evidence="6" id="KW-0653">Protein transport</keyword>
<keyword evidence="7" id="KW-1133">Transmembrane helix</keyword>
<comment type="subcellular location">
    <subcellularLocation>
        <location evidence="1">Mitochondrion outer membrane</location>
        <topology evidence="1">Single-pass membrane protein</topology>
    </subcellularLocation>
</comment>
<evidence type="ECO:0000256" key="6">
    <source>
        <dbReference type="ARBA" id="ARBA00022927"/>
    </source>
</evidence>
<reference evidence="10" key="1">
    <citation type="submission" date="2020-10" db="EMBL/GenBank/DDBJ databases">
        <title>Unveiling of a novel bifunctional photoreceptor, Dualchrome1, isolated from a cosmopolitan green alga.</title>
        <authorList>
            <person name="Suzuki S."/>
            <person name="Kawachi M."/>
        </authorList>
    </citation>
    <scope>NUCLEOTIDE SEQUENCE</scope>
    <source>
        <strain evidence="10">NIES 2893</strain>
    </source>
</reference>
<evidence type="ECO:0000256" key="9">
    <source>
        <dbReference type="ARBA" id="ARBA00023136"/>
    </source>
</evidence>
<keyword evidence="8" id="KW-0496">Mitochondrion</keyword>
<keyword evidence="5" id="KW-1000">Mitochondrion outer membrane</keyword>
<name>A0A830H7R7_9CHLO</name>
<proteinExistence type="inferred from homology"/>
<dbReference type="InterPro" id="IPR012621">
    <property type="entry name" value="Tom7"/>
</dbReference>
<dbReference type="PANTHER" id="PTHR34944:SF2">
    <property type="entry name" value="MITOCHONDRIAL IMPORT RECEPTOR SUBUNIT TOM7"/>
    <property type="match status" value="1"/>
</dbReference>
<evidence type="ECO:0000256" key="8">
    <source>
        <dbReference type="ARBA" id="ARBA00023128"/>
    </source>
</evidence>
<dbReference type="GO" id="GO:0030150">
    <property type="term" value="P:protein import into mitochondrial matrix"/>
    <property type="evidence" value="ECO:0007669"/>
    <property type="project" value="InterPro"/>
</dbReference>
<dbReference type="Pfam" id="PF08038">
    <property type="entry name" value="Tom7"/>
    <property type="match status" value="1"/>
</dbReference>
<organism evidence="10 11">
    <name type="scientific">Pycnococcus provasolii</name>
    <dbReference type="NCBI Taxonomy" id="41880"/>
    <lineage>
        <taxon>Eukaryota</taxon>
        <taxon>Viridiplantae</taxon>
        <taxon>Chlorophyta</taxon>
        <taxon>Pseudoscourfieldiophyceae</taxon>
        <taxon>Pseudoscourfieldiales</taxon>
        <taxon>Pycnococcaceae</taxon>
        <taxon>Pycnococcus</taxon>
    </lineage>
</organism>
<dbReference type="OrthoDB" id="284357at2759"/>
<protein>
    <recommendedName>
        <fullName evidence="12">Mitochondrial import receptor subunit TOM7</fullName>
    </recommendedName>
</protein>
<evidence type="ECO:0000256" key="4">
    <source>
        <dbReference type="ARBA" id="ARBA00022692"/>
    </source>
</evidence>